<gene>
    <name evidence="1" type="ORF">A8975_0424</name>
</gene>
<keyword evidence="2" id="KW-1185">Reference proteome</keyword>
<protein>
    <submittedName>
        <fullName evidence="1">Uncharacterized protein</fullName>
    </submittedName>
</protein>
<reference evidence="1 2" key="1">
    <citation type="submission" date="2019-03" db="EMBL/GenBank/DDBJ databases">
        <title>Genomic Encyclopedia of Type Strains, Phase III (KMG-III): the genomes of soil and plant-associated and newly described type strains.</title>
        <authorList>
            <person name="Whitman W."/>
        </authorList>
    </citation>
    <scope>NUCLEOTIDE SEQUENCE [LARGE SCALE GENOMIC DNA]</scope>
    <source>
        <strain evidence="1 2">CGMCC 1.10957</strain>
    </source>
</reference>
<name>A0ABY2G993_9FLAO</name>
<accession>A0ABY2G993</accession>
<sequence>MNKSFELYYWRVAISFDTNGMDYVVLVSPIYKVTGLFKNDPKRNYFLDFGYGKREFIEAIRSVNSHYDSFFHGYKFGIIQQGGENPTNVFDTNLDCLKTIREETLKEVSKEAKVIYVNDINYALKGHRDWAFESLSIEELEN</sequence>
<dbReference type="Proteomes" id="UP000294930">
    <property type="component" value="Unassembled WGS sequence"/>
</dbReference>
<organism evidence="1 2">
    <name type="scientific">Meridianimaribacter flavus</name>
    <dbReference type="NCBI Taxonomy" id="571115"/>
    <lineage>
        <taxon>Bacteria</taxon>
        <taxon>Pseudomonadati</taxon>
        <taxon>Bacteroidota</taxon>
        <taxon>Flavobacteriia</taxon>
        <taxon>Flavobacteriales</taxon>
        <taxon>Flavobacteriaceae</taxon>
        <taxon>Meridianimaribacter</taxon>
    </lineage>
</organism>
<evidence type="ECO:0000313" key="1">
    <source>
        <dbReference type="EMBL" id="TDY13828.1"/>
    </source>
</evidence>
<comment type="caution">
    <text evidence="1">The sequence shown here is derived from an EMBL/GenBank/DDBJ whole genome shotgun (WGS) entry which is preliminary data.</text>
</comment>
<evidence type="ECO:0000313" key="2">
    <source>
        <dbReference type="Proteomes" id="UP000294930"/>
    </source>
</evidence>
<dbReference type="EMBL" id="SOQZ01000001">
    <property type="protein sequence ID" value="TDY13828.1"/>
    <property type="molecule type" value="Genomic_DNA"/>
</dbReference>
<dbReference type="RefSeq" id="WP_134198503.1">
    <property type="nucleotide sequence ID" value="NZ_SOQZ01000001.1"/>
</dbReference>
<proteinExistence type="predicted"/>